<proteinExistence type="predicted"/>
<dbReference type="PROSITE" id="PS50893">
    <property type="entry name" value="ABC_TRANSPORTER_2"/>
    <property type="match status" value="1"/>
</dbReference>
<evidence type="ECO:0000313" key="5">
    <source>
        <dbReference type="EMBL" id="SAI72045.1"/>
    </source>
</evidence>
<dbReference type="PANTHER" id="PTHR43119:SF1">
    <property type="entry name" value="ABC TRANSPORTER DOMAIN-CONTAINING PROTEIN"/>
    <property type="match status" value="1"/>
</dbReference>
<organism evidence="5 6">
    <name type="scientific">Bordetella trematum</name>
    <dbReference type="NCBI Taxonomy" id="123899"/>
    <lineage>
        <taxon>Bacteria</taxon>
        <taxon>Pseudomonadati</taxon>
        <taxon>Pseudomonadota</taxon>
        <taxon>Betaproteobacteria</taxon>
        <taxon>Burkholderiales</taxon>
        <taxon>Alcaligenaceae</taxon>
        <taxon>Bordetella</taxon>
    </lineage>
</organism>
<evidence type="ECO:0000256" key="1">
    <source>
        <dbReference type="ARBA" id="ARBA00022475"/>
    </source>
</evidence>
<dbReference type="Pfam" id="PF00005">
    <property type="entry name" value="ABC_tran"/>
    <property type="match status" value="1"/>
</dbReference>
<evidence type="ECO:0000256" key="2">
    <source>
        <dbReference type="ARBA" id="ARBA00022741"/>
    </source>
</evidence>
<dbReference type="SUPFAM" id="SSF52540">
    <property type="entry name" value="P-loop containing nucleoside triphosphate hydrolases"/>
    <property type="match status" value="1"/>
</dbReference>
<evidence type="ECO:0000256" key="3">
    <source>
        <dbReference type="ARBA" id="ARBA00022840"/>
    </source>
</evidence>
<dbReference type="STRING" id="123899.SAMEA3906487_03022"/>
<dbReference type="PANTHER" id="PTHR43119">
    <property type="entry name" value="ABC TRANSPORT PROTEIN ATP-BINDING COMPONENT-RELATED"/>
    <property type="match status" value="1"/>
</dbReference>
<dbReference type="EMBL" id="LT546645">
    <property type="protein sequence ID" value="SAI72045.1"/>
    <property type="molecule type" value="Genomic_DNA"/>
</dbReference>
<dbReference type="InterPro" id="IPR003439">
    <property type="entry name" value="ABC_transporter-like_ATP-bd"/>
</dbReference>
<dbReference type="Gene3D" id="3.40.50.300">
    <property type="entry name" value="P-loop containing nucleotide triphosphate hydrolases"/>
    <property type="match status" value="1"/>
</dbReference>
<gene>
    <name evidence="5" type="primary">potG_1</name>
    <name evidence="5" type="ORF">SAMEA3906487_03022</name>
</gene>
<dbReference type="SMART" id="SM00382">
    <property type="entry name" value="AAA"/>
    <property type="match status" value="1"/>
</dbReference>
<feature type="domain" description="ABC transporter" evidence="4">
    <location>
        <begin position="8"/>
        <end position="209"/>
    </location>
</feature>
<name>A0A157SNT8_9BORD</name>
<reference evidence="5 6" key="1">
    <citation type="submission" date="2016-04" db="EMBL/GenBank/DDBJ databases">
        <authorList>
            <consortium name="Pathogen Informatics"/>
        </authorList>
    </citation>
    <scope>NUCLEOTIDE SEQUENCE [LARGE SCALE GENOMIC DNA]</scope>
    <source>
        <strain evidence="5 6">H044680328</strain>
    </source>
</reference>
<dbReference type="GO" id="GO:0016887">
    <property type="term" value="F:ATP hydrolysis activity"/>
    <property type="evidence" value="ECO:0007669"/>
    <property type="project" value="InterPro"/>
</dbReference>
<keyword evidence="1" id="KW-1003">Cell membrane</keyword>
<evidence type="ECO:0000313" key="6">
    <source>
        <dbReference type="Proteomes" id="UP000076825"/>
    </source>
</evidence>
<dbReference type="InterPro" id="IPR003593">
    <property type="entry name" value="AAA+_ATPase"/>
</dbReference>
<dbReference type="InterPro" id="IPR027417">
    <property type="entry name" value="P-loop_NTPase"/>
</dbReference>
<dbReference type="Proteomes" id="UP000076825">
    <property type="component" value="Chromosome 1"/>
</dbReference>
<evidence type="ECO:0000259" key="4">
    <source>
        <dbReference type="PROSITE" id="PS50893"/>
    </source>
</evidence>
<protein>
    <submittedName>
        <fullName evidence="5">Putrescine ABC transporter ATP-binding protein</fullName>
    </submittedName>
</protein>
<keyword evidence="3 5" id="KW-0067">ATP-binding</keyword>
<keyword evidence="2" id="KW-0547">Nucleotide-binding</keyword>
<sequence length="209" mass="22615">MMPQRRPMPPDGGYFCLRGVAAPGFEPVDLDLARGECVAIMGASGAGKSLCLRQLADLDPGAGEIWLDGTARSALSGPAWRRRVVYCQAEAGWWDDAVAAHFPDRQALAPLMQALGLRAGLLQAQVHELSTGERQRLGLARALLLQSPVLLLDEPTAALDEVATGQVEHLLRERQRAGAVLVMVTHNAAQAERLAARQFRVQDRRLVAL</sequence>
<keyword evidence="1" id="KW-0472">Membrane</keyword>
<dbReference type="CDD" id="cd00267">
    <property type="entry name" value="ABC_ATPase"/>
    <property type="match status" value="1"/>
</dbReference>
<dbReference type="RefSeq" id="WP_025516521.1">
    <property type="nucleotide sequence ID" value="NZ_CP018898.1"/>
</dbReference>
<dbReference type="PATRIC" id="fig|123899.6.peg.3015"/>
<dbReference type="GO" id="GO:0005524">
    <property type="term" value="F:ATP binding"/>
    <property type="evidence" value="ECO:0007669"/>
    <property type="project" value="UniProtKB-KW"/>
</dbReference>
<keyword evidence="6" id="KW-1185">Reference proteome</keyword>
<dbReference type="KEGG" id="btrm:SAMEA390648703022"/>
<accession>A0A157SNT8</accession>
<dbReference type="AlphaFoldDB" id="A0A157SNT8"/>
<dbReference type="eggNOG" id="COG1136">
    <property type="taxonomic scope" value="Bacteria"/>
</dbReference>